<keyword evidence="11" id="KW-1185">Reference proteome</keyword>
<dbReference type="RefSeq" id="WP_379256430.1">
    <property type="nucleotide sequence ID" value="NZ_JBHSVQ010000001.1"/>
</dbReference>
<dbReference type="InterPro" id="IPR003439">
    <property type="entry name" value="ABC_transporter-like_ATP-bd"/>
</dbReference>
<dbReference type="Proteomes" id="UP001597448">
    <property type="component" value="Unassembled WGS sequence"/>
</dbReference>
<dbReference type="InterPro" id="IPR017871">
    <property type="entry name" value="ABC_transporter-like_CS"/>
</dbReference>
<comment type="subcellular location">
    <subcellularLocation>
        <location evidence="1">Cell membrane</location>
        <topology evidence="1">Multi-pass membrane protein</topology>
    </subcellularLocation>
</comment>
<accession>A0ABW5F744</accession>
<keyword evidence="6 7" id="KW-0472">Membrane</keyword>
<keyword evidence="4 10" id="KW-0067">ATP-binding</keyword>
<dbReference type="Pfam" id="PF00005">
    <property type="entry name" value="ABC_tran"/>
    <property type="match status" value="1"/>
</dbReference>
<dbReference type="Gene3D" id="1.20.1560.10">
    <property type="entry name" value="ABC transporter type 1, transmembrane domain"/>
    <property type="match status" value="1"/>
</dbReference>
<feature type="transmembrane region" description="Helical" evidence="7">
    <location>
        <begin position="167"/>
        <end position="184"/>
    </location>
</feature>
<dbReference type="InterPro" id="IPR039421">
    <property type="entry name" value="Type_1_exporter"/>
</dbReference>
<evidence type="ECO:0000256" key="7">
    <source>
        <dbReference type="SAM" id="Phobius"/>
    </source>
</evidence>
<gene>
    <name evidence="10" type="ORF">ACFSX3_07560</name>
</gene>
<feature type="transmembrane region" description="Helical" evidence="7">
    <location>
        <begin position="272"/>
        <end position="289"/>
    </location>
</feature>
<dbReference type="InterPro" id="IPR036640">
    <property type="entry name" value="ABC1_TM_sf"/>
</dbReference>
<reference evidence="11" key="1">
    <citation type="journal article" date="2019" name="Int. J. Syst. Evol. Microbiol.">
        <title>The Global Catalogue of Microorganisms (GCM) 10K type strain sequencing project: providing services to taxonomists for standard genome sequencing and annotation.</title>
        <authorList>
            <consortium name="The Broad Institute Genomics Platform"/>
            <consortium name="The Broad Institute Genome Sequencing Center for Infectious Disease"/>
            <person name="Wu L."/>
            <person name="Ma J."/>
        </authorList>
    </citation>
    <scope>NUCLEOTIDE SEQUENCE [LARGE SCALE GENOMIC DNA]</scope>
    <source>
        <strain evidence="11">CCM 8725</strain>
    </source>
</reference>
<name>A0ABW5F744_9BACL</name>
<dbReference type="InterPro" id="IPR011527">
    <property type="entry name" value="ABC1_TM_dom"/>
</dbReference>
<keyword evidence="2 7" id="KW-0812">Transmembrane</keyword>
<dbReference type="Pfam" id="PF00664">
    <property type="entry name" value="ABC_membrane"/>
    <property type="match status" value="1"/>
</dbReference>
<protein>
    <submittedName>
        <fullName evidence="10">ABC transporter ATP-binding protein</fullName>
    </submittedName>
</protein>
<keyword evidence="3" id="KW-0547">Nucleotide-binding</keyword>
<proteinExistence type="predicted"/>
<dbReference type="PROSITE" id="PS50893">
    <property type="entry name" value="ABC_TRANSPORTER_2"/>
    <property type="match status" value="1"/>
</dbReference>
<dbReference type="SUPFAM" id="SSF90123">
    <property type="entry name" value="ABC transporter transmembrane region"/>
    <property type="match status" value="1"/>
</dbReference>
<evidence type="ECO:0000256" key="4">
    <source>
        <dbReference type="ARBA" id="ARBA00022840"/>
    </source>
</evidence>
<evidence type="ECO:0000259" key="8">
    <source>
        <dbReference type="PROSITE" id="PS50893"/>
    </source>
</evidence>
<dbReference type="EMBL" id="JBHUKY010000018">
    <property type="protein sequence ID" value="MFD2409722.1"/>
    <property type="molecule type" value="Genomic_DNA"/>
</dbReference>
<dbReference type="Gene3D" id="3.40.50.300">
    <property type="entry name" value="P-loop containing nucleotide triphosphate hydrolases"/>
    <property type="match status" value="1"/>
</dbReference>
<evidence type="ECO:0000256" key="1">
    <source>
        <dbReference type="ARBA" id="ARBA00004651"/>
    </source>
</evidence>
<evidence type="ECO:0000256" key="3">
    <source>
        <dbReference type="ARBA" id="ARBA00022741"/>
    </source>
</evidence>
<organism evidence="10 11">
    <name type="scientific">Paenibacillus rhizoplanae</name>
    <dbReference type="NCBI Taxonomy" id="1917181"/>
    <lineage>
        <taxon>Bacteria</taxon>
        <taxon>Bacillati</taxon>
        <taxon>Bacillota</taxon>
        <taxon>Bacilli</taxon>
        <taxon>Bacillales</taxon>
        <taxon>Paenibacillaceae</taxon>
        <taxon>Paenibacillus</taxon>
    </lineage>
</organism>
<sequence>MKPWKSYYTFVRPYMKWIVLTLIIGMVKFSIPLTLPMILKYVVDELLGNPALTIAERVSKLMTVIYGGLVLFVIVRGPVEYYRQYFAQLITSKVLFDMRNKLYGHLQRLSLRYYQNTKVGEAISRFINDVEQSKNLVEVGMMNVWLDMFTLLFALGFMLYLNPVLTLVAIAILPLYGIAVNTLYKRLKVLTKDRSQALAVIQGYLHERIQGIAVIRSFTMERVDQQQFEEINGKFLQKALAQTRWNAFTFAIINTLTDIAPLLVIGYGGYQVIQGNLTLGTFVAFFGYLDRMYGPLRRLINSSTVLTQASASLERVLELLNEPYDIVDAPDAKPLLKAAGKIEFNNVWFKYSDEHDWVLRDINLSIAPGQTVAFVGMSGGGKSSLISLIPRFYDISEGSLRMDGHDIRGLTQESLRRTVGMVLQDNFLFSGSVRDNIRFGNPEAGEEEVVKAAVAANAHDFIMQLPEGYDTEVGERGVKLSGGQKQRVAIARVFLKDPKVLILDEATSALDLESEHLIQQALQSLASERTTLIVAHRLSTITHADQIIVLENGEITERGTHEELMGLAGSYARLFNVQRLDG</sequence>
<evidence type="ECO:0000256" key="6">
    <source>
        <dbReference type="ARBA" id="ARBA00023136"/>
    </source>
</evidence>
<keyword evidence="5 7" id="KW-1133">Transmembrane helix</keyword>
<dbReference type="SMART" id="SM00382">
    <property type="entry name" value="AAA"/>
    <property type="match status" value="1"/>
</dbReference>
<evidence type="ECO:0000313" key="10">
    <source>
        <dbReference type="EMBL" id="MFD2409722.1"/>
    </source>
</evidence>
<dbReference type="PROSITE" id="PS00211">
    <property type="entry name" value="ABC_TRANSPORTER_1"/>
    <property type="match status" value="1"/>
</dbReference>
<dbReference type="SUPFAM" id="SSF52540">
    <property type="entry name" value="P-loop containing nucleoside triphosphate hydrolases"/>
    <property type="match status" value="1"/>
</dbReference>
<dbReference type="PANTHER" id="PTHR43394:SF1">
    <property type="entry name" value="ATP-BINDING CASSETTE SUB-FAMILY B MEMBER 10, MITOCHONDRIAL"/>
    <property type="match status" value="1"/>
</dbReference>
<comment type="caution">
    <text evidence="10">The sequence shown here is derived from an EMBL/GenBank/DDBJ whole genome shotgun (WGS) entry which is preliminary data.</text>
</comment>
<dbReference type="InterPro" id="IPR027417">
    <property type="entry name" value="P-loop_NTPase"/>
</dbReference>
<feature type="domain" description="ABC transmembrane type-1" evidence="9">
    <location>
        <begin position="19"/>
        <end position="308"/>
    </location>
</feature>
<dbReference type="PROSITE" id="PS50929">
    <property type="entry name" value="ABC_TM1F"/>
    <property type="match status" value="1"/>
</dbReference>
<evidence type="ECO:0000313" key="11">
    <source>
        <dbReference type="Proteomes" id="UP001597448"/>
    </source>
</evidence>
<dbReference type="InterPro" id="IPR003593">
    <property type="entry name" value="AAA+_ATPase"/>
</dbReference>
<evidence type="ECO:0000259" key="9">
    <source>
        <dbReference type="PROSITE" id="PS50929"/>
    </source>
</evidence>
<feature type="transmembrane region" description="Helical" evidence="7">
    <location>
        <begin position="58"/>
        <end position="75"/>
    </location>
</feature>
<dbReference type="GO" id="GO:0005524">
    <property type="term" value="F:ATP binding"/>
    <property type="evidence" value="ECO:0007669"/>
    <property type="project" value="UniProtKB-KW"/>
</dbReference>
<feature type="transmembrane region" description="Helical" evidence="7">
    <location>
        <begin position="245"/>
        <end position="266"/>
    </location>
</feature>
<evidence type="ECO:0000256" key="2">
    <source>
        <dbReference type="ARBA" id="ARBA00022692"/>
    </source>
</evidence>
<evidence type="ECO:0000256" key="5">
    <source>
        <dbReference type="ARBA" id="ARBA00022989"/>
    </source>
</evidence>
<feature type="transmembrane region" description="Helical" evidence="7">
    <location>
        <begin position="144"/>
        <end position="161"/>
    </location>
</feature>
<dbReference type="PANTHER" id="PTHR43394">
    <property type="entry name" value="ATP-DEPENDENT PERMEASE MDL1, MITOCHONDRIAL"/>
    <property type="match status" value="1"/>
</dbReference>
<feature type="transmembrane region" description="Helical" evidence="7">
    <location>
        <begin position="14"/>
        <end position="38"/>
    </location>
</feature>
<feature type="domain" description="ABC transporter" evidence="8">
    <location>
        <begin position="342"/>
        <end position="577"/>
    </location>
</feature>